<keyword evidence="5 6" id="KW-0472">Membrane</keyword>
<dbReference type="Proteomes" id="UP001549691">
    <property type="component" value="Unassembled WGS sequence"/>
</dbReference>
<feature type="transmembrane region" description="Helical" evidence="6">
    <location>
        <begin position="39"/>
        <end position="58"/>
    </location>
</feature>
<gene>
    <name evidence="7" type="ORF">ABXR19_14345</name>
</gene>
<keyword evidence="4 6" id="KW-1133">Transmembrane helix</keyword>
<dbReference type="PANTHER" id="PTHR33931">
    <property type="entry name" value="HOLIN-LIKE PROTEIN CIDA-RELATED"/>
    <property type="match status" value="1"/>
</dbReference>
<feature type="transmembrane region" description="Helical" evidence="6">
    <location>
        <begin position="70"/>
        <end position="90"/>
    </location>
</feature>
<keyword evidence="2" id="KW-1003">Cell membrane</keyword>
<protein>
    <submittedName>
        <fullName evidence="7">CidA/LrgA family protein</fullName>
    </submittedName>
</protein>
<evidence type="ECO:0000313" key="8">
    <source>
        <dbReference type="Proteomes" id="UP001549691"/>
    </source>
</evidence>
<organism evidence="7 8">
    <name type="scientific">Uliginosibacterium flavum</name>
    <dbReference type="NCBI Taxonomy" id="1396831"/>
    <lineage>
        <taxon>Bacteria</taxon>
        <taxon>Pseudomonadati</taxon>
        <taxon>Pseudomonadota</taxon>
        <taxon>Betaproteobacteria</taxon>
        <taxon>Rhodocyclales</taxon>
        <taxon>Zoogloeaceae</taxon>
        <taxon>Uliginosibacterium</taxon>
    </lineage>
</organism>
<reference evidence="7 8" key="1">
    <citation type="submission" date="2024-07" db="EMBL/GenBank/DDBJ databases">
        <title>Uliginosibacterium flavum JJ3220;KACC:17644.</title>
        <authorList>
            <person name="Kim M.K."/>
        </authorList>
    </citation>
    <scope>NUCLEOTIDE SEQUENCE [LARGE SCALE GENOMIC DNA]</scope>
    <source>
        <strain evidence="7 8">KACC:17644</strain>
    </source>
</reference>
<comment type="subcellular location">
    <subcellularLocation>
        <location evidence="1">Cell membrane</location>
        <topology evidence="1">Multi-pass membrane protein</topology>
    </subcellularLocation>
</comment>
<evidence type="ECO:0000256" key="1">
    <source>
        <dbReference type="ARBA" id="ARBA00004651"/>
    </source>
</evidence>
<evidence type="ECO:0000256" key="5">
    <source>
        <dbReference type="ARBA" id="ARBA00023136"/>
    </source>
</evidence>
<dbReference type="Pfam" id="PF03788">
    <property type="entry name" value="LrgA"/>
    <property type="match status" value="1"/>
</dbReference>
<evidence type="ECO:0000256" key="3">
    <source>
        <dbReference type="ARBA" id="ARBA00022692"/>
    </source>
</evidence>
<evidence type="ECO:0000256" key="2">
    <source>
        <dbReference type="ARBA" id="ARBA00022475"/>
    </source>
</evidence>
<name>A0ABV2TN69_9RHOO</name>
<accession>A0ABV2TN69</accession>
<comment type="caution">
    <text evidence="7">The sequence shown here is derived from an EMBL/GenBank/DDBJ whole genome shotgun (WGS) entry which is preliminary data.</text>
</comment>
<evidence type="ECO:0000313" key="7">
    <source>
        <dbReference type="EMBL" id="MET7015367.1"/>
    </source>
</evidence>
<evidence type="ECO:0000256" key="6">
    <source>
        <dbReference type="SAM" id="Phobius"/>
    </source>
</evidence>
<dbReference type="PANTHER" id="PTHR33931:SF2">
    <property type="entry name" value="HOLIN-LIKE PROTEIN CIDA"/>
    <property type="match status" value="1"/>
</dbReference>
<dbReference type="EMBL" id="JBEWZI010000016">
    <property type="protein sequence ID" value="MET7015367.1"/>
    <property type="molecule type" value="Genomic_DNA"/>
</dbReference>
<feature type="transmembrane region" description="Helical" evidence="6">
    <location>
        <begin position="12"/>
        <end position="33"/>
    </location>
</feature>
<evidence type="ECO:0000256" key="4">
    <source>
        <dbReference type="ARBA" id="ARBA00022989"/>
    </source>
</evidence>
<dbReference type="InterPro" id="IPR005538">
    <property type="entry name" value="LrgA/CidA"/>
</dbReference>
<keyword evidence="3 6" id="KW-0812">Transmembrane</keyword>
<sequence>MTPLAPKLRRFARLLVQIGVLILIWLAAVELSARWLHKIPPTVSGIAIALALLGLGLLKREWLADGAAWLLREMLLFFIPVVIAVLQYQQILQGKLLAILLVIVGSTACVMIATALAVDLAWRLEARWRKHFENKA</sequence>
<feature type="transmembrane region" description="Helical" evidence="6">
    <location>
        <begin position="96"/>
        <end position="122"/>
    </location>
</feature>
<keyword evidence="8" id="KW-1185">Reference proteome</keyword>
<proteinExistence type="predicted"/>